<dbReference type="STRING" id="446471.Xcel_2893"/>
<feature type="transmembrane region" description="Helical" evidence="7">
    <location>
        <begin position="172"/>
        <end position="191"/>
    </location>
</feature>
<feature type="transmembrane region" description="Helical" evidence="7">
    <location>
        <begin position="291"/>
        <end position="311"/>
    </location>
</feature>
<dbReference type="RefSeq" id="WP_012879646.1">
    <property type="nucleotide sequence ID" value="NC_013530.1"/>
</dbReference>
<feature type="transmembrane region" description="Helical" evidence="7">
    <location>
        <begin position="382"/>
        <end position="402"/>
    </location>
</feature>
<gene>
    <name evidence="8" type="ordered locus">Xcel_2893</name>
</gene>
<dbReference type="GO" id="GO:0005886">
    <property type="term" value="C:plasma membrane"/>
    <property type="evidence" value="ECO:0007669"/>
    <property type="project" value="UniProtKB-SubCell"/>
</dbReference>
<evidence type="ECO:0000256" key="7">
    <source>
        <dbReference type="SAM" id="Phobius"/>
    </source>
</evidence>
<comment type="similarity">
    <text evidence="2">Belongs to the polysaccharide synthase family.</text>
</comment>
<keyword evidence="4 7" id="KW-0812">Transmembrane</keyword>
<evidence type="ECO:0000256" key="3">
    <source>
        <dbReference type="ARBA" id="ARBA00022475"/>
    </source>
</evidence>
<feature type="transmembrane region" description="Helical" evidence="7">
    <location>
        <begin position="82"/>
        <end position="103"/>
    </location>
</feature>
<dbReference type="PANTHER" id="PTHR30250">
    <property type="entry name" value="PST FAMILY PREDICTED COLANIC ACID TRANSPORTER"/>
    <property type="match status" value="1"/>
</dbReference>
<dbReference type="AlphaFoldDB" id="D1BYN2"/>
<evidence type="ECO:0000256" key="6">
    <source>
        <dbReference type="ARBA" id="ARBA00023136"/>
    </source>
</evidence>
<keyword evidence="5 7" id="KW-1133">Transmembrane helix</keyword>
<evidence type="ECO:0000313" key="9">
    <source>
        <dbReference type="Proteomes" id="UP000002255"/>
    </source>
</evidence>
<organism evidence="8 9">
    <name type="scientific">Xylanimonas cellulosilytica (strain DSM 15894 / JCM 12276 / CECT 5975 / KCTC 9989 / LMG 20990 / NBRC 107835 / XIL07)</name>
    <dbReference type="NCBI Taxonomy" id="446471"/>
    <lineage>
        <taxon>Bacteria</taxon>
        <taxon>Bacillati</taxon>
        <taxon>Actinomycetota</taxon>
        <taxon>Actinomycetes</taxon>
        <taxon>Micrococcales</taxon>
        <taxon>Promicromonosporaceae</taxon>
        <taxon>Xylanimonas</taxon>
    </lineage>
</organism>
<feature type="transmembrane region" description="Helical" evidence="7">
    <location>
        <begin position="115"/>
        <end position="134"/>
    </location>
</feature>
<evidence type="ECO:0000256" key="4">
    <source>
        <dbReference type="ARBA" id="ARBA00022692"/>
    </source>
</evidence>
<comment type="subcellular location">
    <subcellularLocation>
        <location evidence="1">Cell membrane</location>
        <topology evidence="1">Multi-pass membrane protein</topology>
    </subcellularLocation>
</comment>
<dbReference type="OrthoDB" id="9770347at2"/>
<keyword evidence="6 7" id="KW-0472">Membrane</keyword>
<name>D1BYN2_XYLCX</name>
<dbReference type="InterPro" id="IPR050833">
    <property type="entry name" value="Poly_Biosynth_Transport"/>
</dbReference>
<dbReference type="CDD" id="cd13127">
    <property type="entry name" value="MATE_tuaB_like"/>
    <property type="match status" value="1"/>
</dbReference>
<dbReference type="Pfam" id="PF13440">
    <property type="entry name" value="Polysacc_synt_3"/>
    <property type="match status" value="1"/>
</dbReference>
<protein>
    <submittedName>
        <fullName evidence="8">Polysaccharide biosynthesis protein</fullName>
    </submittedName>
</protein>
<dbReference type="HOGENOM" id="CLU_026911_2_0_11"/>
<dbReference type="Proteomes" id="UP000002255">
    <property type="component" value="Chromosome"/>
</dbReference>
<evidence type="ECO:0000256" key="2">
    <source>
        <dbReference type="ARBA" id="ARBA00007430"/>
    </source>
</evidence>
<keyword evidence="9" id="KW-1185">Reference proteome</keyword>
<evidence type="ECO:0000313" key="8">
    <source>
        <dbReference type="EMBL" id="ACZ31904.1"/>
    </source>
</evidence>
<reference evidence="9" key="1">
    <citation type="submission" date="2009-11" db="EMBL/GenBank/DDBJ databases">
        <title>The complete chromosome of Xylanimonas cellulosilytica DSM 15894.</title>
        <authorList>
            <consortium name="US DOE Joint Genome Institute (JGI-PGF)"/>
            <person name="Lucas S."/>
            <person name="Copeland A."/>
            <person name="Lapidus A."/>
            <person name="Glavina del Rio T."/>
            <person name="Dalin E."/>
            <person name="Tice H."/>
            <person name="Bruce D."/>
            <person name="Goodwin L."/>
            <person name="Pitluck S."/>
            <person name="Kyrpides N."/>
            <person name="Mavromatis K."/>
            <person name="Ivanova N."/>
            <person name="Mikhailova N."/>
            <person name="Foster B."/>
            <person name="Clum A."/>
            <person name="Brettin T."/>
            <person name="Detter J.C."/>
            <person name="Han C."/>
            <person name="Larimer F."/>
            <person name="Land M."/>
            <person name="Hauser L."/>
            <person name="Markowitz V."/>
            <person name="Cheng J.F."/>
            <person name="Hugenholtz P."/>
            <person name="Woyke T."/>
            <person name="Wu D."/>
            <person name="Gehrich-Schroeter G."/>
            <person name="Schneider S."/>
            <person name="Pukall S.R."/>
            <person name="Klenk H.P."/>
            <person name="Eisen J.A."/>
        </authorList>
    </citation>
    <scope>NUCLEOTIDE SEQUENCE [LARGE SCALE GENOMIC DNA]</scope>
    <source>
        <strain evidence="9">DSM 15894 / CECT 5975 / LMG 20990 / XIL07</strain>
    </source>
</reference>
<proteinExistence type="inferred from homology"/>
<sequence>MTSISQRGARGAGIVLAGQAGRTVLQLVGLAVLSRLLPPEDFGLIAMVTVFVAFGETIRDFGMATIGLQRRELSHQQASNLWWVNAALGTAAGLALVAATPLIAQLYGDDRLNRLVPLLAIALPLNGMSTQFQVQLSRAMRYGAAAAADLGALAIAIAVASAGAVAGWGAHALVAQTLVLAVGGLVFRVTAARWWPTWPRRGSAVKRDVRDGAGFGLTGILQYLSQNVDTLVLGIMWDPTSVGLYDRALRLLRMPAASITGPLTQVIIPTLNRVLAEGRTVDSVLLRVQRALGFVIVWVFSVTAAIAPWLIPFVLGDAWQGSVPIFQILAVGGAVQVFSTVSFWQFIASNLGKQLFYYGLVTKSFTVALLIGAAFISLEAVAGAASLALVVSWPVSLVWLAKTAEQDSWAYLRGGLRLLAGGAIASLAGWAVMTVVGDPGSIFGAVVAASAATMVYVGLGIASRQTRGEMQGALRLMRTPLRREETPPARLMSVGHKEMK</sequence>
<feature type="transmembrane region" description="Helical" evidence="7">
    <location>
        <begin position="442"/>
        <end position="462"/>
    </location>
</feature>
<evidence type="ECO:0000256" key="1">
    <source>
        <dbReference type="ARBA" id="ARBA00004651"/>
    </source>
</evidence>
<feature type="transmembrane region" description="Helical" evidence="7">
    <location>
        <begin position="146"/>
        <end position="166"/>
    </location>
</feature>
<feature type="transmembrane region" description="Helical" evidence="7">
    <location>
        <begin position="323"/>
        <end position="343"/>
    </location>
</feature>
<feature type="transmembrane region" description="Helical" evidence="7">
    <location>
        <begin position="414"/>
        <end position="436"/>
    </location>
</feature>
<dbReference type="eggNOG" id="COG2244">
    <property type="taxonomic scope" value="Bacteria"/>
</dbReference>
<dbReference type="EMBL" id="CP001821">
    <property type="protein sequence ID" value="ACZ31904.1"/>
    <property type="molecule type" value="Genomic_DNA"/>
</dbReference>
<feature type="transmembrane region" description="Helical" evidence="7">
    <location>
        <begin position="355"/>
        <end position="376"/>
    </location>
</feature>
<dbReference type="KEGG" id="xce:Xcel_2893"/>
<keyword evidence="3" id="KW-1003">Cell membrane</keyword>
<accession>D1BYN2</accession>
<evidence type="ECO:0000256" key="5">
    <source>
        <dbReference type="ARBA" id="ARBA00022989"/>
    </source>
</evidence>
<reference evidence="8 9" key="2">
    <citation type="journal article" date="2010" name="Stand. Genomic Sci.">
        <title>Complete genome sequence of Xylanimonas cellulosilytica type strain (XIL07).</title>
        <authorList>
            <person name="Foster B."/>
            <person name="Pukall R."/>
            <person name="Abt B."/>
            <person name="Nolan M."/>
            <person name="Glavina Del Rio T."/>
            <person name="Chen F."/>
            <person name="Lucas S."/>
            <person name="Tice H."/>
            <person name="Pitluck S."/>
            <person name="Cheng J.-F."/>
            <person name="Chertkov O."/>
            <person name="Brettin T."/>
            <person name="Han C."/>
            <person name="Detter J.C."/>
            <person name="Bruce D."/>
            <person name="Goodwin L."/>
            <person name="Ivanova N."/>
            <person name="Mavromatis K."/>
            <person name="Pati A."/>
            <person name="Mikhailova N."/>
            <person name="Chen A."/>
            <person name="Palaniappan K."/>
            <person name="Land M."/>
            <person name="Hauser L."/>
            <person name="Chang Y.-J."/>
            <person name="Jeffries C.D."/>
            <person name="Chain P."/>
            <person name="Rohde M."/>
            <person name="Goeker M."/>
            <person name="Bristow J."/>
            <person name="Eisen J.A."/>
            <person name="Markowitz V."/>
            <person name="Hugenholtz P."/>
            <person name="Kyrpides N.C."/>
            <person name="Klenk H.-P."/>
            <person name="Lapidus A."/>
        </authorList>
    </citation>
    <scope>NUCLEOTIDE SEQUENCE [LARGE SCALE GENOMIC DNA]</scope>
    <source>
        <strain evidence="9">DSM 15894 / CECT 5975 / LMG 20990 / XIL07</strain>
    </source>
</reference>
<dbReference type="PANTHER" id="PTHR30250:SF10">
    <property type="entry name" value="LIPOPOLYSACCHARIDE BIOSYNTHESIS PROTEIN WZXC"/>
    <property type="match status" value="1"/>
</dbReference>